<dbReference type="EMBL" id="BGPR01298431">
    <property type="protein sequence ID" value="GBN60788.1"/>
    <property type="molecule type" value="Genomic_DNA"/>
</dbReference>
<evidence type="ECO:0000313" key="1">
    <source>
        <dbReference type="EMBL" id="GBN60788.1"/>
    </source>
</evidence>
<evidence type="ECO:0000313" key="2">
    <source>
        <dbReference type="Proteomes" id="UP000499080"/>
    </source>
</evidence>
<dbReference type="AlphaFoldDB" id="A0A4Y2Q9F2"/>
<reference evidence="1 2" key="1">
    <citation type="journal article" date="2019" name="Sci. Rep.">
        <title>Orb-weaving spider Araneus ventricosus genome elucidates the spidroin gene catalogue.</title>
        <authorList>
            <person name="Kono N."/>
            <person name="Nakamura H."/>
            <person name="Ohtoshi R."/>
            <person name="Moran D.A.P."/>
            <person name="Shinohara A."/>
            <person name="Yoshida Y."/>
            <person name="Fujiwara M."/>
            <person name="Mori M."/>
            <person name="Tomita M."/>
            <person name="Arakawa K."/>
        </authorList>
    </citation>
    <scope>NUCLEOTIDE SEQUENCE [LARGE SCALE GENOMIC DNA]</scope>
</reference>
<comment type="caution">
    <text evidence="1">The sequence shown here is derived from an EMBL/GenBank/DDBJ whole genome shotgun (WGS) entry which is preliminary data.</text>
</comment>
<gene>
    <name evidence="1" type="ORF">AVEN_212685_1</name>
</gene>
<keyword evidence="2" id="KW-1185">Reference proteome</keyword>
<feature type="non-terminal residue" evidence="1">
    <location>
        <position position="1"/>
    </location>
</feature>
<protein>
    <submittedName>
        <fullName evidence="1">Uncharacterized protein</fullName>
    </submittedName>
</protein>
<accession>A0A4Y2Q9F2</accession>
<dbReference type="Proteomes" id="UP000499080">
    <property type="component" value="Unassembled WGS sequence"/>
</dbReference>
<name>A0A4Y2Q9F2_ARAVE</name>
<organism evidence="1 2">
    <name type="scientific">Araneus ventricosus</name>
    <name type="common">Orbweaver spider</name>
    <name type="synonym">Epeira ventricosa</name>
    <dbReference type="NCBI Taxonomy" id="182803"/>
    <lineage>
        <taxon>Eukaryota</taxon>
        <taxon>Metazoa</taxon>
        <taxon>Ecdysozoa</taxon>
        <taxon>Arthropoda</taxon>
        <taxon>Chelicerata</taxon>
        <taxon>Arachnida</taxon>
        <taxon>Araneae</taxon>
        <taxon>Araneomorphae</taxon>
        <taxon>Entelegynae</taxon>
        <taxon>Araneoidea</taxon>
        <taxon>Araneidae</taxon>
        <taxon>Araneus</taxon>
    </lineage>
</organism>
<proteinExistence type="predicted"/>
<dbReference type="OrthoDB" id="6449426at2759"/>
<sequence length="74" mass="8009">DPNPPRSVYVLWGKKTCGNKASNPLYTGYMTSFLEEGIGAGTNYLCLPEKPNLKIDSDAVGLNARTSKLGGVRY</sequence>